<feature type="domain" description="DUF7779" evidence="1">
    <location>
        <begin position="121"/>
        <end position="192"/>
    </location>
</feature>
<sequence>MVIDNADDPCILSSQLDRTKNGEGSGSVQAPSCLTDLLPQSPNGSILVTSRCRDIVHRLIGSSSNIIRVKLMEQNNALALLHKKLQGNFTLLKKDVGDIRRDGKASNSIIATWQISFEHIRKERPAAALLLSLTSLFDRQGIPDYILHSYHGNSDMDADFEEDIYTLANYALVGMNMEGNEFEMHRLVQFSTKK</sequence>
<protein>
    <recommendedName>
        <fullName evidence="1">DUF7779 domain-containing protein</fullName>
    </recommendedName>
</protein>
<dbReference type="Pfam" id="PF25000">
    <property type="entry name" value="DUF7779"/>
    <property type="match status" value="1"/>
</dbReference>
<proteinExistence type="predicted"/>
<dbReference type="OrthoDB" id="20872at2759"/>
<organism evidence="2 3">
    <name type="scientific">Glonium stellatum</name>
    <dbReference type="NCBI Taxonomy" id="574774"/>
    <lineage>
        <taxon>Eukaryota</taxon>
        <taxon>Fungi</taxon>
        <taxon>Dikarya</taxon>
        <taxon>Ascomycota</taxon>
        <taxon>Pezizomycotina</taxon>
        <taxon>Dothideomycetes</taxon>
        <taxon>Pleosporomycetidae</taxon>
        <taxon>Gloniales</taxon>
        <taxon>Gloniaceae</taxon>
        <taxon>Glonium</taxon>
    </lineage>
</organism>
<accession>A0A8E2JYT4</accession>
<gene>
    <name evidence="2" type="ORF">AOQ84DRAFT_394267</name>
</gene>
<reference evidence="2 3" key="1">
    <citation type="journal article" date="2016" name="Nat. Commun.">
        <title>Ectomycorrhizal ecology is imprinted in the genome of the dominant symbiotic fungus Cenococcum geophilum.</title>
        <authorList>
            <consortium name="DOE Joint Genome Institute"/>
            <person name="Peter M."/>
            <person name="Kohler A."/>
            <person name="Ohm R.A."/>
            <person name="Kuo A."/>
            <person name="Krutzmann J."/>
            <person name="Morin E."/>
            <person name="Arend M."/>
            <person name="Barry K.W."/>
            <person name="Binder M."/>
            <person name="Choi C."/>
            <person name="Clum A."/>
            <person name="Copeland A."/>
            <person name="Grisel N."/>
            <person name="Haridas S."/>
            <person name="Kipfer T."/>
            <person name="LaButti K."/>
            <person name="Lindquist E."/>
            <person name="Lipzen A."/>
            <person name="Maire R."/>
            <person name="Meier B."/>
            <person name="Mihaltcheva S."/>
            <person name="Molinier V."/>
            <person name="Murat C."/>
            <person name="Poggeler S."/>
            <person name="Quandt C.A."/>
            <person name="Sperisen C."/>
            <person name="Tritt A."/>
            <person name="Tisserant E."/>
            <person name="Crous P.W."/>
            <person name="Henrissat B."/>
            <person name="Nehls U."/>
            <person name="Egli S."/>
            <person name="Spatafora J.W."/>
            <person name="Grigoriev I.V."/>
            <person name="Martin F.M."/>
        </authorList>
    </citation>
    <scope>NUCLEOTIDE SEQUENCE [LARGE SCALE GENOMIC DNA]</scope>
    <source>
        <strain evidence="2 3">CBS 207.34</strain>
    </source>
</reference>
<name>A0A8E2JYT4_9PEZI</name>
<keyword evidence="3" id="KW-1185">Reference proteome</keyword>
<dbReference type="InterPro" id="IPR056681">
    <property type="entry name" value="DUF7779"/>
</dbReference>
<dbReference type="EMBL" id="KV748540">
    <property type="protein sequence ID" value="OCL14744.1"/>
    <property type="molecule type" value="Genomic_DNA"/>
</dbReference>
<evidence type="ECO:0000313" key="3">
    <source>
        <dbReference type="Proteomes" id="UP000250140"/>
    </source>
</evidence>
<evidence type="ECO:0000313" key="2">
    <source>
        <dbReference type="EMBL" id="OCL14744.1"/>
    </source>
</evidence>
<dbReference type="AlphaFoldDB" id="A0A8E2JYT4"/>
<evidence type="ECO:0000259" key="1">
    <source>
        <dbReference type="Pfam" id="PF25000"/>
    </source>
</evidence>
<dbReference type="Proteomes" id="UP000250140">
    <property type="component" value="Unassembled WGS sequence"/>
</dbReference>